<feature type="repeat" description="PPR" evidence="2">
    <location>
        <begin position="762"/>
        <end position="796"/>
    </location>
</feature>
<dbReference type="InterPro" id="IPR002885">
    <property type="entry name" value="PPR_rpt"/>
</dbReference>
<name>A0A8T2UCN3_CERRI</name>
<organism evidence="3 4">
    <name type="scientific">Ceratopteris richardii</name>
    <name type="common">Triangle waterfern</name>
    <dbReference type="NCBI Taxonomy" id="49495"/>
    <lineage>
        <taxon>Eukaryota</taxon>
        <taxon>Viridiplantae</taxon>
        <taxon>Streptophyta</taxon>
        <taxon>Embryophyta</taxon>
        <taxon>Tracheophyta</taxon>
        <taxon>Polypodiopsida</taxon>
        <taxon>Polypodiidae</taxon>
        <taxon>Polypodiales</taxon>
        <taxon>Pteridineae</taxon>
        <taxon>Pteridaceae</taxon>
        <taxon>Parkerioideae</taxon>
        <taxon>Ceratopteris</taxon>
    </lineage>
</organism>
<dbReference type="FunFam" id="1.25.40.10:FF:000227">
    <property type="entry name" value="Pentatricopeptide repeat-containing protein At3g13880"/>
    <property type="match status" value="1"/>
</dbReference>
<evidence type="ECO:0000256" key="2">
    <source>
        <dbReference type="PROSITE-ProRule" id="PRU00708"/>
    </source>
</evidence>
<evidence type="ECO:0000313" key="3">
    <source>
        <dbReference type="EMBL" id="KAH7434011.1"/>
    </source>
</evidence>
<dbReference type="GO" id="GO:0009451">
    <property type="term" value="P:RNA modification"/>
    <property type="evidence" value="ECO:0007669"/>
    <property type="project" value="InterPro"/>
</dbReference>
<proteinExistence type="predicted"/>
<feature type="repeat" description="PPR" evidence="2">
    <location>
        <begin position="661"/>
        <end position="695"/>
    </location>
</feature>
<dbReference type="Proteomes" id="UP000825935">
    <property type="component" value="Chromosome 7"/>
</dbReference>
<dbReference type="FunFam" id="1.25.40.10:FF:000285">
    <property type="entry name" value="Pentatricopeptide repeat-containing protein, chloroplastic"/>
    <property type="match status" value="1"/>
</dbReference>
<evidence type="ECO:0008006" key="5">
    <source>
        <dbReference type="Google" id="ProtNLM"/>
    </source>
</evidence>
<dbReference type="InterPro" id="IPR011990">
    <property type="entry name" value="TPR-like_helical_dom_sf"/>
</dbReference>
<keyword evidence="4" id="KW-1185">Reference proteome</keyword>
<dbReference type="Pfam" id="PF01535">
    <property type="entry name" value="PPR"/>
    <property type="match status" value="3"/>
</dbReference>
<dbReference type="NCBIfam" id="TIGR00756">
    <property type="entry name" value="PPR"/>
    <property type="match status" value="4"/>
</dbReference>
<dbReference type="OrthoDB" id="10383278at2759"/>
<feature type="repeat" description="PPR" evidence="2">
    <location>
        <begin position="257"/>
        <end position="291"/>
    </location>
</feature>
<dbReference type="PROSITE" id="PS51375">
    <property type="entry name" value="PPR"/>
    <property type="match status" value="6"/>
</dbReference>
<dbReference type="EMBL" id="CM035412">
    <property type="protein sequence ID" value="KAH7434011.1"/>
    <property type="molecule type" value="Genomic_DNA"/>
</dbReference>
<sequence length="875" mass="98452">MVHSLLPASGGIVGTVQGAGLSVSTQSLHVPLVSPGNSTLRSSRPGFTAASFSHETLSNETLLHDLVVNPLPTTEKKHLKGNEREATDGTLQVNSCKDLRPPNGRQVNMIFTDDIFTNSNGTACLPQHLSSSVSMVSSIEYSQNLDFESHLRTFEQEPEISRNDSLAIDRELQPVEKDFCYIESLSDEPLPTNIFIPILKLCRTHKLLAPAKRLHLHMCKNGLEDHSVLRNFLVTIYVDNGCIDEAQQLVYQLDTPEVHCWNTLIQGYLDSGDLKRAFRLYKAMERNFIPSRRYILMALLKAFSSQKCIEECQDLHAKIVERGFESDLFFSNTLINMYFKCGSIIDAQEVFEECPCKDIVLFSTLVVGYSEQGYFEDVLRCWDQLVAEPLDPDVLTLVHCIKACASLRDLDKGREIHTAAVKQMLEKEELVTNSLISMYAKCHALSDSQEVFDELPVRDVVSWSTLIAGYANNGFGEKSLELFDQMKLSGMLPNDVTFLAVLKACIITGAIEKGINIHSEITIEEYEDCFLVSSALVDMYSKFGLMHEARFLFDKLPFRNVVTWTSLMEAYAEHGLYGKALRCFQQMQSDGVLPNRVTYLCVLKACCNPMLIVRGRELHSEIILRGFEGDSMIAGALVDMYAKCGSSTEAHFLFNKLPDQTVISWTALIAGYIKHEQNEEAFDLFEQMRSRGILPEEATYLYILKACGNRTDLELGQIIHMELVCRGIDRNGRVGAAIVYLYSKNSSLAEAQYVFDSLPSKDSASWQVLMRGFAEQRLCNATFNLLQRMETEGVPSTISIFIMCLEACKCTSLKSKVYDMHLQILKKGFESDPSIGHRLLDIYVFHGCFKEAKAVFDRLPYSDSSEWSTFVSDLC</sequence>
<evidence type="ECO:0000313" key="4">
    <source>
        <dbReference type="Proteomes" id="UP000825935"/>
    </source>
</evidence>
<dbReference type="Pfam" id="PF13041">
    <property type="entry name" value="PPR_2"/>
    <property type="match status" value="3"/>
</dbReference>
<dbReference type="GO" id="GO:0003723">
    <property type="term" value="F:RNA binding"/>
    <property type="evidence" value="ECO:0007669"/>
    <property type="project" value="InterPro"/>
</dbReference>
<dbReference type="PANTHER" id="PTHR47926">
    <property type="entry name" value="PENTATRICOPEPTIDE REPEAT-CONTAINING PROTEIN"/>
    <property type="match status" value="1"/>
</dbReference>
<feature type="repeat" description="PPR" evidence="2">
    <location>
        <begin position="560"/>
        <end position="594"/>
    </location>
</feature>
<dbReference type="FunFam" id="1.25.40.10:FF:000344">
    <property type="entry name" value="Pentatricopeptide repeat-containing protein"/>
    <property type="match status" value="1"/>
</dbReference>
<feature type="repeat" description="PPR" evidence="2">
    <location>
        <begin position="459"/>
        <end position="493"/>
    </location>
</feature>
<keyword evidence="1" id="KW-0677">Repeat</keyword>
<accession>A0A8T2UCN3</accession>
<gene>
    <name evidence="3" type="ORF">KP509_07G096900</name>
</gene>
<dbReference type="InterPro" id="IPR046960">
    <property type="entry name" value="PPR_At4g14850-like_plant"/>
</dbReference>
<reference evidence="3" key="1">
    <citation type="submission" date="2021-08" db="EMBL/GenBank/DDBJ databases">
        <title>WGS assembly of Ceratopteris richardii.</title>
        <authorList>
            <person name="Marchant D.B."/>
            <person name="Chen G."/>
            <person name="Jenkins J."/>
            <person name="Shu S."/>
            <person name="Leebens-Mack J."/>
            <person name="Grimwood J."/>
            <person name="Schmutz J."/>
            <person name="Soltis P."/>
            <person name="Soltis D."/>
            <person name="Chen Z.-H."/>
        </authorList>
    </citation>
    <scope>NUCLEOTIDE SEQUENCE</scope>
    <source>
        <strain evidence="3">Whitten #5841</strain>
        <tissue evidence="3">Leaf</tissue>
    </source>
</reference>
<dbReference type="AlphaFoldDB" id="A0A8T2UCN3"/>
<feature type="repeat" description="PPR" evidence="2">
    <location>
        <begin position="358"/>
        <end position="392"/>
    </location>
</feature>
<dbReference type="Gene3D" id="1.25.40.10">
    <property type="entry name" value="Tetratricopeptide repeat domain"/>
    <property type="match status" value="6"/>
</dbReference>
<comment type="caution">
    <text evidence="3">The sequence shown here is derived from an EMBL/GenBank/DDBJ whole genome shotgun (WGS) entry which is preliminary data.</text>
</comment>
<dbReference type="PANTHER" id="PTHR47926:SF533">
    <property type="entry name" value="DYW DOMAIN-CONTAINING PROTEIN"/>
    <property type="match status" value="1"/>
</dbReference>
<evidence type="ECO:0000256" key="1">
    <source>
        <dbReference type="ARBA" id="ARBA00022737"/>
    </source>
</evidence>
<protein>
    <recommendedName>
        <fullName evidence="5">Pentatricopeptide repeat-containing protein</fullName>
    </recommendedName>
</protein>